<name>A0A847VDC1_9BACT</name>
<keyword evidence="1" id="KW-0812">Transmembrane</keyword>
<keyword evidence="1" id="KW-1133">Transmembrane helix</keyword>
<evidence type="ECO:0000313" key="3">
    <source>
        <dbReference type="Proteomes" id="UP000564033"/>
    </source>
</evidence>
<reference evidence="2 3" key="1">
    <citation type="journal article" date="2020" name="Biotechnol. Biofuels">
        <title>New insights from the biogas microbiome by comprehensive genome-resolved metagenomics of nearly 1600 species originating from multiple anaerobic digesters.</title>
        <authorList>
            <person name="Campanaro S."/>
            <person name="Treu L."/>
            <person name="Rodriguez-R L.M."/>
            <person name="Kovalovszki A."/>
            <person name="Ziels R.M."/>
            <person name="Maus I."/>
            <person name="Zhu X."/>
            <person name="Kougias P.G."/>
            <person name="Basile A."/>
            <person name="Luo G."/>
            <person name="Schluter A."/>
            <person name="Konstantinidis K.T."/>
            <person name="Angelidaki I."/>
        </authorList>
    </citation>
    <scope>NUCLEOTIDE SEQUENCE [LARGE SCALE GENOMIC DNA]</scope>
    <source>
        <strain evidence="2">AS19jrsBPTG_9</strain>
    </source>
</reference>
<dbReference type="AlphaFoldDB" id="A0A847VDC1"/>
<sequence>MEVFRKYFVVILLTIVVAIVWGGILLFSGRSSVSINPNAEKYIKPLDAKFDEEILQEVSERAQESFPISVEELEALNPKIFEEEY</sequence>
<proteinExistence type="predicted"/>
<dbReference type="EMBL" id="JAAZIL010000052">
    <property type="protein sequence ID" value="NLZ24518.1"/>
    <property type="molecule type" value="Genomic_DNA"/>
</dbReference>
<evidence type="ECO:0000256" key="1">
    <source>
        <dbReference type="SAM" id="Phobius"/>
    </source>
</evidence>
<protein>
    <submittedName>
        <fullName evidence="2">Uncharacterized protein</fullName>
    </submittedName>
</protein>
<gene>
    <name evidence="2" type="ORF">GX888_02110</name>
</gene>
<evidence type="ECO:0000313" key="2">
    <source>
        <dbReference type="EMBL" id="NLZ24518.1"/>
    </source>
</evidence>
<accession>A0A847VDC1</accession>
<organism evidence="2 3">
    <name type="scientific">Candidatus Dojkabacteria bacterium</name>
    <dbReference type="NCBI Taxonomy" id="2099670"/>
    <lineage>
        <taxon>Bacteria</taxon>
        <taxon>Candidatus Dojkabacteria</taxon>
    </lineage>
</organism>
<feature type="transmembrane region" description="Helical" evidence="1">
    <location>
        <begin position="7"/>
        <end position="27"/>
    </location>
</feature>
<comment type="caution">
    <text evidence="2">The sequence shown here is derived from an EMBL/GenBank/DDBJ whole genome shotgun (WGS) entry which is preliminary data.</text>
</comment>
<dbReference type="Proteomes" id="UP000564033">
    <property type="component" value="Unassembled WGS sequence"/>
</dbReference>
<keyword evidence="1" id="KW-0472">Membrane</keyword>